<organism evidence="2 3">
    <name type="scientific">Capnocytophaga cynodegmi</name>
    <dbReference type="NCBI Taxonomy" id="28189"/>
    <lineage>
        <taxon>Bacteria</taxon>
        <taxon>Pseudomonadati</taxon>
        <taxon>Bacteroidota</taxon>
        <taxon>Flavobacteriia</taxon>
        <taxon>Flavobacteriales</taxon>
        <taxon>Flavobacteriaceae</taxon>
        <taxon>Capnocytophaga</taxon>
    </lineage>
</organism>
<protein>
    <submittedName>
        <fullName evidence="2">Uncharacterized protein</fullName>
    </submittedName>
</protein>
<feature type="signal peptide" evidence="1">
    <location>
        <begin position="1"/>
        <end position="18"/>
    </location>
</feature>
<reference evidence="2 3" key="1">
    <citation type="submission" date="2015-01" db="EMBL/GenBank/DDBJ databases">
        <authorList>
            <person name="Xiang T."/>
            <person name="Song Y."/>
            <person name="Huang L."/>
            <person name="Wang B."/>
            <person name="Wu P."/>
        </authorList>
    </citation>
    <scope>NUCLEOTIDE SEQUENCE [LARGE SCALE GENOMIC DNA]</scope>
    <source>
        <strain evidence="2 3">Ccy74</strain>
    </source>
</reference>
<accession>A0A0B7H8W7</accession>
<evidence type="ECO:0000313" key="2">
    <source>
        <dbReference type="EMBL" id="CEN34392.1"/>
    </source>
</evidence>
<sequence>MKPLIALIFCACVSFAQAQINSNSLFFVINNDNPNFYKKVIRKNYFNSSSWSFSFIYSQQKRDTLFIAYSSKFMQKIEYESEKIWFTLKDNNQGSEWIAFEEKRHIKGLKPQKITCFESLLNDAKALTYTNEQESEFKIDHWKLDLYLENYTSIFLVKENMFIQVSPIYAIID</sequence>
<evidence type="ECO:0000256" key="1">
    <source>
        <dbReference type="SAM" id="SignalP"/>
    </source>
</evidence>
<evidence type="ECO:0000313" key="3">
    <source>
        <dbReference type="Proteomes" id="UP000038083"/>
    </source>
</evidence>
<dbReference type="EMBL" id="CDOG01000002">
    <property type="protein sequence ID" value="CEN34392.1"/>
    <property type="molecule type" value="Genomic_DNA"/>
</dbReference>
<dbReference type="Proteomes" id="UP000038083">
    <property type="component" value="Unassembled WGS sequence"/>
</dbReference>
<dbReference type="AlphaFoldDB" id="A0A0B7H8W7"/>
<feature type="chain" id="PRO_5002115733" evidence="1">
    <location>
        <begin position="19"/>
        <end position="173"/>
    </location>
</feature>
<name>A0A0B7H8W7_9FLAO</name>
<keyword evidence="1" id="KW-0732">Signal</keyword>
<proteinExistence type="predicted"/>
<gene>
    <name evidence="2" type="ORF">CCYN74_100145</name>
</gene>